<keyword evidence="2" id="KW-1185">Reference proteome</keyword>
<accession>A0ABN8FV69</accession>
<dbReference type="EMBL" id="CAKMMG010000001">
    <property type="protein sequence ID" value="CAH1190548.1"/>
    <property type="molecule type" value="Genomic_DNA"/>
</dbReference>
<sequence length="168" mass="20173">MTLNRRIQARKTAAKKPPSGAARKRTNVLLYRDPRYGFTLKLPRWWKCYTSIKRSSRLKDIEYGVFFRFKYKGKIYDDALNLLVYKMTLKQWHDEGYAESPIIFLAYRQGRIFAYTVPEELPDKFLNPSKDDYDYRKYGRPIRLLKRMVNEDVPKIAGTFRLKRRSSR</sequence>
<comment type="caution">
    <text evidence="1">The sequence shown here is derived from an EMBL/GenBank/DDBJ whole genome shotgun (WGS) entry which is preliminary data.</text>
</comment>
<gene>
    <name evidence="1" type="ORF">PAECIP111892_00239</name>
</gene>
<proteinExistence type="predicted"/>
<organism evidence="1 2">
    <name type="scientific">Paenibacillus auburnensis</name>
    <dbReference type="NCBI Taxonomy" id="2905649"/>
    <lineage>
        <taxon>Bacteria</taxon>
        <taxon>Bacillati</taxon>
        <taxon>Bacillota</taxon>
        <taxon>Bacilli</taxon>
        <taxon>Bacillales</taxon>
        <taxon>Paenibacillaceae</taxon>
        <taxon>Paenibacillus</taxon>
    </lineage>
</organism>
<evidence type="ECO:0000313" key="1">
    <source>
        <dbReference type="EMBL" id="CAH1190548.1"/>
    </source>
</evidence>
<dbReference type="Proteomes" id="UP000838324">
    <property type="component" value="Unassembled WGS sequence"/>
</dbReference>
<evidence type="ECO:0000313" key="2">
    <source>
        <dbReference type="Proteomes" id="UP000838324"/>
    </source>
</evidence>
<protein>
    <submittedName>
        <fullName evidence="1">Uncharacterized protein</fullName>
    </submittedName>
</protein>
<name>A0ABN8FV69_9BACL</name>
<reference evidence="1" key="1">
    <citation type="submission" date="2022-01" db="EMBL/GenBank/DDBJ databases">
        <authorList>
            <person name="Criscuolo A."/>
        </authorList>
    </citation>
    <scope>NUCLEOTIDE SEQUENCE</scope>
    <source>
        <strain evidence="1">CIP111892</strain>
    </source>
</reference>